<dbReference type="InterPro" id="IPR029068">
    <property type="entry name" value="Glyas_Bleomycin-R_OHBP_Dase"/>
</dbReference>
<sequence length="141" mass="16310">MHKPDSRISYITIGVTRFELMCHFYEALGFNIWRQSDKPEHPFCMFSSGSIILALYPKHLLAKQSGCNISGFNTALSLSLNVKERSDVNHYLETAKAYGAEITRQAFTPDWGGYCGYFKDPEKNLWEIVWHEDFDWTGKFV</sequence>
<reference evidence="2" key="1">
    <citation type="submission" date="2020-01" db="EMBL/GenBank/DDBJ databases">
        <authorList>
            <person name="Meier V. D."/>
            <person name="Meier V D."/>
        </authorList>
    </citation>
    <scope>NUCLEOTIDE SEQUENCE</scope>
    <source>
        <strain evidence="2">HLG_WM_MAG_07</strain>
    </source>
</reference>
<dbReference type="InterPro" id="IPR037523">
    <property type="entry name" value="VOC_core"/>
</dbReference>
<evidence type="ECO:0000313" key="2">
    <source>
        <dbReference type="EMBL" id="CAA6817485.1"/>
    </source>
</evidence>
<dbReference type="Pfam" id="PF00903">
    <property type="entry name" value="Glyoxalase"/>
    <property type="match status" value="1"/>
</dbReference>
<dbReference type="SUPFAM" id="SSF54593">
    <property type="entry name" value="Glyoxalase/Bleomycin resistance protein/Dihydroxybiphenyl dioxygenase"/>
    <property type="match status" value="1"/>
</dbReference>
<proteinExistence type="predicted"/>
<dbReference type="Gene3D" id="3.10.180.10">
    <property type="entry name" value="2,3-Dihydroxybiphenyl 1,2-Dioxygenase, domain 1"/>
    <property type="match status" value="1"/>
</dbReference>
<dbReference type="AlphaFoldDB" id="A0A6S6TE54"/>
<accession>A0A6S6TE54</accession>
<organism evidence="2">
    <name type="scientific">uncultured Thiotrichaceae bacterium</name>
    <dbReference type="NCBI Taxonomy" id="298394"/>
    <lineage>
        <taxon>Bacteria</taxon>
        <taxon>Pseudomonadati</taxon>
        <taxon>Pseudomonadota</taxon>
        <taxon>Gammaproteobacteria</taxon>
        <taxon>Thiotrichales</taxon>
        <taxon>Thiotrichaceae</taxon>
        <taxon>environmental samples</taxon>
    </lineage>
</organism>
<dbReference type="InterPro" id="IPR004360">
    <property type="entry name" value="Glyas_Fos-R_dOase_dom"/>
</dbReference>
<dbReference type="PANTHER" id="PTHR36503">
    <property type="entry name" value="BLR2520 PROTEIN"/>
    <property type="match status" value="1"/>
</dbReference>
<dbReference type="PROSITE" id="PS51819">
    <property type="entry name" value="VOC"/>
    <property type="match status" value="1"/>
</dbReference>
<protein>
    <recommendedName>
        <fullName evidence="1">VOC domain-containing protein</fullName>
    </recommendedName>
</protein>
<dbReference type="PANTHER" id="PTHR36503:SF1">
    <property type="entry name" value="BLR2520 PROTEIN"/>
    <property type="match status" value="1"/>
</dbReference>
<name>A0A6S6TE54_9GAMM</name>
<feature type="domain" description="VOC" evidence="1">
    <location>
        <begin position="7"/>
        <end position="131"/>
    </location>
</feature>
<dbReference type="EMBL" id="CACVAY010000083">
    <property type="protein sequence ID" value="CAA6817485.1"/>
    <property type="molecule type" value="Genomic_DNA"/>
</dbReference>
<gene>
    <name evidence="2" type="ORF">HELGO_WM17277</name>
</gene>
<evidence type="ECO:0000259" key="1">
    <source>
        <dbReference type="PROSITE" id="PS51819"/>
    </source>
</evidence>